<dbReference type="InterPro" id="IPR008995">
    <property type="entry name" value="Mo/tungstate-bd_C_term_dom"/>
</dbReference>
<dbReference type="InterPro" id="IPR003439">
    <property type="entry name" value="ABC_transporter-like_ATP-bd"/>
</dbReference>
<keyword evidence="7" id="KW-0472">Membrane</keyword>
<dbReference type="InterPro" id="IPR013611">
    <property type="entry name" value="Transp-assoc_OB_typ2"/>
</dbReference>
<evidence type="ECO:0000256" key="3">
    <source>
        <dbReference type="ARBA" id="ARBA00022475"/>
    </source>
</evidence>
<evidence type="ECO:0000259" key="8">
    <source>
        <dbReference type="PROSITE" id="PS50893"/>
    </source>
</evidence>
<evidence type="ECO:0000256" key="4">
    <source>
        <dbReference type="ARBA" id="ARBA00022741"/>
    </source>
</evidence>
<proteinExistence type="inferred from homology"/>
<evidence type="ECO:0000313" key="9">
    <source>
        <dbReference type="EMBL" id="MEK0085958.1"/>
    </source>
</evidence>
<comment type="similarity">
    <text evidence="1">Belongs to the ABC transporter superfamily.</text>
</comment>
<dbReference type="SUPFAM" id="SSF50331">
    <property type="entry name" value="MOP-like"/>
    <property type="match status" value="1"/>
</dbReference>
<dbReference type="InterPro" id="IPR027417">
    <property type="entry name" value="P-loop_NTPase"/>
</dbReference>
<comment type="caution">
    <text evidence="9">The sequence shown here is derived from an EMBL/GenBank/DDBJ whole genome shotgun (WGS) entry which is preliminary data.</text>
</comment>
<name>A0ABU8XXM4_9PROT</name>
<keyword evidence="2" id="KW-0813">Transport</keyword>
<keyword evidence="4" id="KW-0547">Nucleotide-binding</keyword>
<keyword evidence="3" id="KW-1003">Cell membrane</keyword>
<evidence type="ECO:0000256" key="7">
    <source>
        <dbReference type="ARBA" id="ARBA00023136"/>
    </source>
</evidence>
<evidence type="ECO:0000256" key="6">
    <source>
        <dbReference type="ARBA" id="ARBA00022967"/>
    </source>
</evidence>
<dbReference type="RefSeq" id="WP_418161806.1">
    <property type="nucleotide sequence ID" value="NZ_JBBLZC010000039.1"/>
</dbReference>
<keyword evidence="10" id="KW-1185">Reference proteome</keyword>
<dbReference type="InterPro" id="IPR003593">
    <property type="entry name" value="AAA+_ATPase"/>
</dbReference>
<evidence type="ECO:0000256" key="1">
    <source>
        <dbReference type="ARBA" id="ARBA00005417"/>
    </source>
</evidence>
<dbReference type="GO" id="GO:0005524">
    <property type="term" value="F:ATP binding"/>
    <property type="evidence" value="ECO:0007669"/>
    <property type="project" value="UniProtKB-KW"/>
</dbReference>
<dbReference type="Gene3D" id="2.40.50.100">
    <property type="match status" value="1"/>
</dbReference>
<dbReference type="Gene3D" id="2.40.50.140">
    <property type="entry name" value="Nucleic acid-binding proteins"/>
    <property type="match status" value="1"/>
</dbReference>
<evidence type="ECO:0000256" key="2">
    <source>
        <dbReference type="ARBA" id="ARBA00022448"/>
    </source>
</evidence>
<dbReference type="PANTHER" id="PTHR43875">
    <property type="entry name" value="MALTODEXTRIN IMPORT ATP-BINDING PROTEIN MSMX"/>
    <property type="match status" value="1"/>
</dbReference>
<dbReference type="PROSITE" id="PS50893">
    <property type="entry name" value="ABC_TRANSPORTER_2"/>
    <property type="match status" value="1"/>
</dbReference>
<gene>
    <name evidence="9" type="ORF">U1T56_22615</name>
</gene>
<dbReference type="PANTHER" id="PTHR43875:SF15">
    <property type="entry name" value="TREHALOSE IMPORT ATP-BINDING PROTEIN SUGC"/>
    <property type="match status" value="1"/>
</dbReference>
<dbReference type="SUPFAM" id="SSF52540">
    <property type="entry name" value="P-loop containing nucleoside triphosphate hydrolases"/>
    <property type="match status" value="1"/>
</dbReference>
<dbReference type="Pfam" id="PF08402">
    <property type="entry name" value="TOBE_2"/>
    <property type="match status" value="1"/>
</dbReference>
<sequence length="364" mass="40169">MSDLRIQGLVKRYGKVTALDGLSFQVEAGEFFCLLGPSAAGKTTTLRSIAGLERLDAGRIHFAGRDITEAPVQGRGMAMIFQAFALYPHLSVRENLAYPLHEARIDPGEIDRRVREVAEMLRITHTLERKPGTASGGEQQRIAIGRALVRRPKLLLLDEPLTNLDAKLRHDTRAEFKRLHRETGMTMLYATPDELEALSMGQRIGVIRDGRIVQVGTPDELFDSPRDRFVAEHVGSPRMNLIEGRSAGDGSRVLLPFIEIGGGPWASALRQFPVGTLILLGFRPHDLAPAEGGHAHGPRFPARVHLTEPLGDVTVLDLEAQGVLLRMVLPEERAVAYREGDRLEVELAIQETHLFAMDTGTAIR</sequence>
<dbReference type="SMART" id="SM00382">
    <property type="entry name" value="AAA"/>
    <property type="match status" value="1"/>
</dbReference>
<dbReference type="InterPro" id="IPR012340">
    <property type="entry name" value="NA-bd_OB-fold"/>
</dbReference>
<feature type="domain" description="ABC transporter" evidence="8">
    <location>
        <begin position="4"/>
        <end position="234"/>
    </location>
</feature>
<dbReference type="Proteomes" id="UP001375743">
    <property type="component" value="Unassembled WGS sequence"/>
</dbReference>
<keyword evidence="5 9" id="KW-0067">ATP-binding</keyword>
<organism evidence="9 10">
    <name type="scientific">Benzoatithermus flavus</name>
    <dbReference type="NCBI Taxonomy" id="3108223"/>
    <lineage>
        <taxon>Bacteria</taxon>
        <taxon>Pseudomonadati</taxon>
        <taxon>Pseudomonadota</taxon>
        <taxon>Alphaproteobacteria</taxon>
        <taxon>Geminicoccales</taxon>
        <taxon>Geminicoccaceae</taxon>
        <taxon>Benzoatithermus</taxon>
    </lineage>
</organism>
<dbReference type="InterPro" id="IPR047641">
    <property type="entry name" value="ABC_transpr_MalK/UgpC-like"/>
</dbReference>
<protein>
    <submittedName>
        <fullName evidence="9">ABC transporter ATP-binding protein</fullName>
    </submittedName>
</protein>
<evidence type="ECO:0000256" key="5">
    <source>
        <dbReference type="ARBA" id="ARBA00022840"/>
    </source>
</evidence>
<dbReference type="Pfam" id="PF00005">
    <property type="entry name" value="ABC_tran"/>
    <property type="match status" value="1"/>
</dbReference>
<evidence type="ECO:0000313" key="10">
    <source>
        <dbReference type="Proteomes" id="UP001375743"/>
    </source>
</evidence>
<dbReference type="EMBL" id="JBBLZC010000039">
    <property type="protein sequence ID" value="MEK0085958.1"/>
    <property type="molecule type" value="Genomic_DNA"/>
</dbReference>
<keyword evidence="6" id="KW-1278">Translocase</keyword>
<dbReference type="Gene3D" id="3.40.50.300">
    <property type="entry name" value="P-loop containing nucleotide triphosphate hydrolases"/>
    <property type="match status" value="1"/>
</dbReference>
<reference evidence="9 10" key="1">
    <citation type="submission" date="2024-01" db="EMBL/GenBank/DDBJ databases">
        <title>Multi-omics insights into the function and evolution of sodium benzoate biodegradation pathways in Benzoatithermus flavus gen. nov., sp. nov. from hot spring.</title>
        <authorList>
            <person name="Hu C.-J."/>
            <person name="Li W.-J."/>
        </authorList>
    </citation>
    <scope>NUCLEOTIDE SEQUENCE [LARGE SCALE GENOMIC DNA]</scope>
    <source>
        <strain evidence="9 10">SYSU G07066</strain>
    </source>
</reference>
<accession>A0ABU8XXM4</accession>